<protein>
    <submittedName>
        <fullName evidence="1">(rape) hypothetical protein</fullName>
    </submittedName>
</protein>
<proteinExistence type="predicted"/>
<name>A0A816ISK0_BRANA</name>
<accession>A0A816ISK0</accession>
<dbReference type="EMBL" id="HG994373">
    <property type="protein sequence ID" value="CAF1720610.1"/>
    <property type="molecule type" value="Genomic_DNA"/>
</dbReference>
<sequence>MFVSVQMGYLTRKRNGDNSLSALSRLNLCVVVSPNHQTSEYNNGFESLCCRIGNGDLDPVEEVFRPGIFSKCRGEHIFIFNSRLPFISSCKESREIVFEFSCSYNSFDIIECGVHIWTEDELDSISLTNGR</sequence>
<organism evidence="1">
    <name type="scientific">Brassica napus</name>
    <name type="common">Rape</name>
    <dbReference type="NCBI Taxonomy" id="3708"/>
    <lineage>
        <taxon>Eukaryota</taxon>
        <taxon>Viridiplantae</taxon>
        <taxon>Streptophyta</taxon>
        <taxon>Embryophyta</taxon>
        <taxon>Tracheophyta</taxon>
        <taxon>Spermatophyta</taxon>
        <taxon>Magnoliopsida</taxon>
        <taxon>eudicotyledons</taxon>
        <taxon>Gunneridae</taxon>
        <taxon>Pentapetalae</taxon>
        <taxon>rosids</taxon>
        <taxon>malvids</taxon>
        <taxon>Brassicales</taxon>
        <taxon>Brassicaceae</taxon>
        <taxon>Brassiceae</taxon>
        <taxon>Brassica</taxon>
    </lineage>
</organism>
<reference evidence="1" key="1">
    <citation type="submission" date="2021-01" db="EMBL/GenBank/DDBJ databases">
        <authorList>
            <consortium name="Genoscope - CEA"/>
            <person name="William W."/>
        </authorList>
    </citation>
    <scope>NUCLEOTIDE SEQUENCE</scope>
</reference>
<dbReference type="Proteomes" id="UP001295469">
    <property type="component" value="Chromosome C09"/>
</dbReference>
<evidence type="ECO:0000313" key="1">
    <source>
        <dbReference type="EMBL" id="CAF1720610.1"/>
    </source>
</evidence>
<gene>
    <name evidence="1" type="ORF">DARMORV10_C09P16850.1</name>
</gene>
<dbReference type="AlphaFoldDB" id="A0A816ISK0"/>